<comment type="caution">
    <text evidence="1">The sequence shown here is derived from an EMBL/GenBank/DDBJ whole genome shotgun (WGS) entry which is preliminary data.</text>
</comment>
<dbReference type="InterPro" id="IPR050238">
    <property type="entry name" value="DNA_Rep/Repair_Clamp_Loader"/>
</dbReference>
<dbReference type="Pfam" id="PF13177">
    <property type="entry name" value="DNA_pol3_delta2"/>
    <property type="match status" value="1"/>
</dbReference>
<name>A0A1F7X9W2_9BACT</name>
<accession>A0A1F7X9W2</accession>
<dbReference type="GO" id="GO:0006261">
    <property type="term" value="P:DNA-templated DNA replication"/>
    <property type="evidence" value="ECO:0007669"/>
    <property type="project" value="TreeGrafter"/>
</dbReference>
<evidence type="ECO:0008006" key="3">
    <source>
        <dbReference type="Google" id="ProtNLM"/>
    </source>
</evidence>
<dbReference type="AlphaFoldDB" id="A0A1F7X9W2"/>
<gene>
    <name evidence="1" type="ORF">A2V80_01130</name>
</gene>
<organism evidence="1 2">
    <name type="scientific">Candidatus Woesebacteria bacterium RBG_16_39_8b</name>
    <dbReference type="NCBI Taxonomy" id="1802482"/>
    <lineage>
        <taxon>Bacteria</taxon>
        <taxon>Candidatus Woeseibacteriota</taxon>
    </lineage>
</organism>
<dbReference type="PANTHER" id="PTHR11669">
    <property type="entry name" value="REPLICATION FACTOR C / DNA POLYMERASE III GAMMA-TAU SUBUNIT"/>
    <property type="match status" value="1"/>
</dbReference>
<dbReference type="InterPro" id="IPR027417">
    <property type="entry name" value="P-loop_NTPase"/>
</dbReference>
<reference evidence="1 2" key="1">
    <citation type="journal article" date="2016" name="Nat. Commun.">
        <title>Thousands of microbial genomes shed light on interconnected biogeochemical processes in an aquifer system.</title>
        <authorList>
            <person name="Anantharaman K."/>
            <person name="Brown C.T."/>
            <person name="Hug L.A."/>
            <person name="Sharon I."/>
            <person name="Castelle C.J."/>
            <person name="Probst A.J."/>
            <person name="Thomas B.C."/>
            <person name="Singh A."/>
            <person name="Wilkins M.J."/>
            <person name="Karaoz U."/>
            <person name="Brodie E.L."/>
            <person name="Williams K.H."/>
            <person name="Hubbard S.S."/>
            <person name="Banfield J.F."/>
        </authorList>
    </citation>
    <scope>NUCLEOTIDE SEQUENCE [LARGE SCALE GENOMIC DNA]</scope>
</reference>
<dbReference type="EMBL" id="MGFU01000057">
    <property type="protein sequence ID" value="OGM11559.1"/>
    <property type="molecule type" value="Genomic_DNA"/>
</dbReference>
<sequence length="206" mass="23600">MHSYLLCGNDNDNIKSKVNLIQKSLDANIIEFPIEKIEHVRELSSLTKLKIKNKTIILIKSIDKATTEALNAFLKNLEEPNRNIFYILTASSVHKVLPTITSRCQIINLQTINKLKSDNKVNIDKFLLLNTSDKIAFINSMKKKQDAIDFMQNLIMVSHQKLIEEKLNYKELVNILKNSQRTYSNLNANGNVNLQLTDFVLSLQTN</sequence>
<evidence type="ECO:0000313" key="2">
    <source>
        <dbReference type="Proteomes" id="UP000179013"/>
    </source>
</evidence>
<protein>
    <recommendedName>
        <fullName evidence="3">DNA polymerase III subunit delta</fullName>
    </recommendedName>
</protein>
<dbReference type="Proteomes" id="UP000179013">
    <property type="component" value="Unassembled WGS sequence"/>
</dbReference>
<dbReference type="PANTHER" id="PTHR11669:SF0">
    <property type="entry name" value="PROTEIN STICHEL-LIKE 2"/>
    <property type="match status" value="1"/>
</dbReference>
<evidence type="ECO:0000313" key="1">
    <source>
        <dbReference type="EMBL" id="OGM11559.1"/>
    </source>
</evidence>
<proteinExistence type="predicted"/>
<dbReference type="Gene3D" id="3.40.50.300">
    <property type="entry name" value="P-loop containing nucleotide triphosphate hydrolases"/>
    <property type="match status" value="1"/>
</dbReference>
<dbReference type="SUPFAM" id="SSF52540">
    <property type="entry name" value="P-loop containing nucleoside triphosphate hydrolases"/>
    <property type="match status" value="1"/>
</dbReference>